<dbReference type="Pfam" id="PF00225">
    <property type="entry name" value="Kinesin"/>
    <property type="match status" value="1"/>
</dbReference>
<dbReference type="CDD" id="cd22726">
    <property type="entry name" value="FHA_KIF1A"/>
    <property type="match status" value="1"/>
</dbReference>
<feature type="region of interest" description="Disordered" evidence="12">
    <location>
        <begin position="683"/>
        <end position="706"/>
    </location>
</feature>
<name>A0A8B9IBG9_9AVES</name>
<keyword evidence="6 11" id="KW-0175">Coiled coil</keyword>
<evidence type="ECO:0000256" key="8">
    <source>
        <dbReference type="ARBA" id="ARBA00023212"/>
    </source>
</evidence>
<keyword evidence="5 9" id="KW-0067">ATP-binding</keyword>
<sequence length="892" mass="99766">MAGASVKVAVRVRPFNSREMSRESKCIIQMSGSTTTILNPKQPKETPKSFSFDYSYWSHTTPADINYASQKQVYRDIGEEMLQHAFEGYNVCIFAYGQTGAGKSYTMMGKQEKDQQGIIPQLCEDLFSRINDTTNDNMSYSVEVSYMEIYCERVRDLLNPKNKGNLRVREHPLMGPYVEDLSKLAVTSYNDIQDLMDSGNKARTVAATNMNETSSRSHAVFNIIFTQKRHDAETNITTEKVSKISLVDLAGSERADSTGAKGTRLKEGANINKSLTTLGKVISALAEMNKKKKKTDFIPYRDSVLTWLLRENLGGNSRTAMVAALSPADINYDETLSTLRYADRAKQIRCNAVINEDPNNKLIRELKDEVARLRDLLYAQGLGDIIDSSPSSSLSALSSRAASVASLHERIMFAPGSEEAIERLKETEKIIAELNETWEEKLRRTEAIRMEREALLAEMGVAMREDGGTLGVFSPKKTPHLVNLNEDPLMSECLLYYIKDGITRVGREDAEKRQDIVLSGHFIKEEHCLFRSDTRTGVIVTLEPCEGADTYVNGKKVTEPSVLRSGNRIIMGKSHVFRFNHPEQARQERERTPCAETPAEPVDWAFAQRELLEKQGIDMKQEMEQRLQELEDQYRREREEANYLLEQQRLVGGQAWLLPEHHQAPAEISVGWLGLRGTASPWGSTAARGSRPLARDGPAAPASGTPRWLVTLLPATERCHPAGAASCGRAQPAEGLQAGVGGEPVPPCLPPVCEPSRRCSRPSICLCRPCRASPCAPRAVPAARTGSPGGDTQTCVPQRCHPMPWHCRQRDSPRRWGIAQPRVSCSVPAALHCLQSQRRESPCLHQFVGSLFFLRFIADGRWWLPLKMCWTGRSLFPDIPRFEQKPNQTKPN</sequence>
<dbReference type="SMART" id="SM00240">
    <property type="entry name" value="FHA"/>
    <property type="match status" value="1"/>
</dbReference>
<dbReference type="GeneTree" id="ENSGT00940000156474"/>
<dbReference type="PROSITE" id="PS50067">
    <property type="entry name" value="KINESIN_MOTOR_2"/>
    <property type="match status" value="1"/>
</dbReference>
<dbReference type="GO" id="GO:0005874">
    <property type="term" value="C:microtubule"/>
    <property type="evidence" value="ECO:0007669"/>
    <property type="project" value="UniProtKB-KW"/>
</dbReference>
<dbReference type="PROSITE" id="PS00411">
    <property type="entry name" value="KINESIN_MOTOR_1"/>
    <property type="match status" value="1"/>
</dbReference>
<keyword evidence="16" id="KW-1185">Reference proteome</keyword>
<protein>
    <recommendedName>
        <fullName evidence="10">Kinesin-like protein</fullName>
    </recommendedName>
</protein>
<reference evidence="15" key="1">
    <citation type="submission" date="2025-08" db="UniProtKB">
        <authorList>
            <consortium name="Ensembl"/>
        </authorList>
    </citation>
    <scope>IDENTIFICATION</scope>
</reference>
<dbReference type="PRINTS" id="PR00380">
    <property type="entry name" value="KINESINHEAVY"/>
</dbReference>
<comment type="similarity">
    <text evidence="9 10">Belongs to the TRAFAC class myosin-kinesin ATPase superfamily. Kinesin family.</text>
</comment>
<dbReference type="GO" id="GO:0008017">
    <property type="term" value="F:microtubule binding"/>
    <property type="evidence" value="ECO:0007669"/>
    <property type="project" value="InterPro"/>
</dbReference>
<reference evidence="15" key="2">
    <citation type="submission" date="2025-09" db="UniProtKB">
        <authorList>
            <consortium name="Ensembl"/>
        </authorList>
    </citation>
    <scope>IDENTIFICATION</scope>
</reference>
<dbReference type="PANTHER" id="PTHR47117">
    <property type="entry name" value="STAR-RELATED LIPID TRANSFER PROTEIN 9"/>
    <property type="match status" value="1"/>
</dbReference>
<dbReference type="PROSITE" id="PS50006">
    <property type="entry name" value="FHA_DOMAIN"/>
    <property type="match status" value="1"/>
</dbReference>
<evidence type="ECO:0000256" key="2">
    <source>
        <dbReference type="ARBA" id="ARBA00022490"/>
    </source>
</evidence>
<dbReference type="SMART" id="SM00129">
    <property type="entry name" value="KISc"/>
    <property type="match status" value="1"/>
</dbReference>
<dbReference type="Ensembl" id="ENSABRT00000033347.1">
    <property type="protein sequence ID" value="ENSABRP00000023772.1"/>
    <property type="gene ID" value="ENSABRG00000019705.1"/>
</dbReference>
<dbReference type="Gene3D" id="3.40.850.10">
    <property type="entry name" value="Kinesin motor domain"/>
    <property type="match status" value="1"/>
</dbReference>
<dbReference type="InterPro" id="IPR032405">
    <property type="entry name" value="Kinesin_assoc"/>
</dbReference>
<evidence type="ECO:0000256" key="12">
    <source>
        <dbReference type="SAM" id="MobiDB-lite"/>
    </source>
</evidence>
<dbReference type="SUPFAM" id="SSF49879">
    <property type="entry name" value="SMAD/FHA domain"/>
    <property type="match status" value="1"/>
</dbReference>
<comment type="subcellular location">
    <subcellularLocation>
        <location evidence="1">Cytoplasm</location>
        <location evidence="1">Cytoskeleton</location>
    </subcellularLocation>
</comment>
<dbReference type="SUPFAM" id="SSF52540">
    <property type="entry name" value="P-loop containing nucleoside triphosphate hydrolases"/>
    <property type="match status" value="1"/>
</dbReference>
<keyword evidence="3 10" id="KW-0493">Microtubule</keyword>
<evidence type="ECO:0000259" key="14">
    <source>
        <dbReference type="PROSITE" id="PS50067"/>
    </source>
</evidence>
<dbReference type="Pfam" id="PF16183">
    <property type="entry name" value="Kinesin_assoc"/>
    <property type="match status" value="1"/>
</dbReference>
<organism evidence="15 16">
    <name type="scientific">Anser brachyrhynchus</name>
    <name type="common">Pink-footed goose</name>
    <dbReference type="NCBI Taxonomy" id="132585"/>
    <lineage>
        <taxon>Eukaryota</taxon>
        <taxon>Metazoa</taxon>
        <taxon>Chordata</taxon>
        <taxon>Craniata</taxon>
        <taxon>Vertebrata</taxon>
        <taxon>Euteleostomi</taxon>
        <taxon>Archelosauria</taxon>
        <taxon>Archosauria</taxon>
        <taxon>Dinosauria</taxon>
        <taxon>Saurischia</taxon>
        <taxon>Theropoda</taxon>
        <taxon>Coelurosauria</taxon>
        <taxon>Aves</taxon>
        <taxon>Neognathae</taxon>
        <taxon>Galloanserae</taxon>
        <taxon>Anseriformes</taxon>
        <taxon>Anatidae</taxon>
        <taxon>Anserinae</taxon>
        <taxon>Anser</taxon>
    </lineage>
</organism>
<evidence type="ECO:0000256" key="6">
    <source>
        <dbReference type="ARBA" id="ARBA00023054"/>
    </source>
</evidence>
<evidence type="ECO:0000256" key="1">
    <source>
        <dbReference type="ARBA" id="ARBA00004245"/>
    </source>
</evidence>
<dbReference type="GO" id="GO:0007018">
    <property type="term" value="P:microtubule-based movement"/>
    <property type="evidence" value="ECO:0007669"/>
    <property type="project" value="InterPro"/>
</dbReference>
<dbReference type="Gene3D" id="2.60.200.20">
    <property type="match status" value="1"/>
</dbReference>
<dbReference type="Pfam" id="PF00498">
    <property type="entry name" value="FHA"/>
    <property type="match status" value="1"/>
</dbReference>
<proteinExistence type="inferred from homology"/>
<evidence type="ECO:0000256" key="10">
    <source>
        <dbReference type="RuleBase" id="RU000394"/>
    </source>
</evidence>
<dbReference type="Proteomes" id="UP000694426">
    <property type="component" value="Unplaced"/>
</dbReference>
<evidence type="ECO:0000313" key="15">
    <source>
        <dbReference type="Ensembl" id="ENSABRP00000023772.1"/>
    </source>
</evidence>
<keyword evidence="4 9" id="KW-0547">Nucleotide-binding</keyword>
<evidence type="ECO:0000256" key="11">
    <source>
        <dbReference type="SAM" id="Coils"/>
    </source>
</evidence>
<dbReference type="InterPro" id="IPR019821">
    <property type="entry name" value="Kinesin_motor_CS"/>
</dbReference>
<feature type="coiled-coil region" evidence="11">
    <location>
        <begin position="417"/>
        <end position="444"/>
    </location>
</feature>
<dbReference type="GO" id="GO:0003777">
    <property type="term" value="F:microtubule motor activity"/>
    <property type="evidence" value="ECO:0007669"/>
    <property type="project" value="InterPro"/>
</dbReference>
<evidence type="ECO:0000256" key="3">
    <source>
        <dbReference type="ARBA" id="ARBA00022701"/>
    </source>
</evidence>
<evidence type="ECO:0000256" key="7">
    <source>
        <dbReference type="ARBA" id="ARBA00023175"/>
    </source>
</evidence>
<dbReference type="InterPro" id="IPR049779">
    <property type="entry name" value="FHA_KIF1A"/>
</dbReference>
<evidence type="ECO:0000256" key="9">
    <source>
        <dbReference type="PROSITE-ProRule" id="PRU00283"/>
    </source>
</evidence>
<dbReference type="InterPro" id="IPR000253">
    <property type="entry name" value="FHA_dom"/>
</dbReference>
<gene>
    <name evidence="15" type="primary">KIF1A</name>
</gene>
<dbReference type="AlphaFoldDB" id="A0A8B9IBG9"/>
<dbReference type="Gene3D" id="6.10.250.2520">
    <property type="match status" value="1"/>
</dbReference>
<evidence type="ECO:0000259" key="13">
    <source>
        <dbReference type="PROSITE" id="PS50006"/>
    </source>
</evidence>
<dbReference type="InterPro" id="IPR008984">
    <property type="entry name" value="SMAD_FHA_dom_sf"/>
</dbReference>
<feature type="domain" description="FHA" evidence="13">
    <location>
        <begin position="503"/>
        <end position="557"/>
    </location>
</feature>
<keyword evidence="7 9" id="KW-0505">Motor protein</keyword>
<keyword evidence="2" id="KW-0963">Cytoplasm</keyword>
<keyword evidence="8" id="KW-0206">Cytoskeleton</keyword>
<dbReference type="CDD" id="cd01365">
    <property type="entry name" value="KISc_KIF1A_KIF1B"/>
    <property type="match status" value="1"/>
</dbReference>
<evidence type="ECO:0000313" key="16">
    <source>
        <dbReference type="Proteomes" id="UP000694426"/>
    </source>
</evidence>
<dbReference type="FunFam" id="2.60.200.20:FF:000001">
    <property type="entry name" value="Kinesin family member 1B"/>
    <property type="match status" value="1"/>
</dbReference>
<dbReference type="InterPro" id="IPR001752">
    <property type="entry name" value="Kinesin_motor_dom"/>
</dbReference>
<dbReference type="InterPro" id="IPR036961">
    <property type="entry name" value="Kinesin_motor_dom_sf"/>
</dbReference>
<evidence type="ECO:0000256" key="5">
    <source>
        <dbReference type="ARBA" id="ARBA00022840"/>
    </source>
</evidence>
<feature type="binding site" evidence="9">
    <location>
        <begin position="97"/>
        <end position="104"/>
    </location>
    <ligand>
        <name>ATP</name>
        <dbReference type="ChEBI" id="CHEBI:30616"/>
    </ligand>
</feature>
<dbReference type="InterPro" id="IPR027417">
    <property type="entry name" value="P-loop_NTPase"/>
</dbReference>
<evidence type="ECO:0000256" key="4">
    <source>
        <dbReference type="ARBA" id="ARBA00022741"/>
    </source>
</evidence>
<feature type="domain" description="Kinesin motor" evidence="14">
    <location>
        <begin position="5"/>
        <end position="348"/>
    </location>
</feature>
<accession>A0A8B9IBG9</accession>
<feature type="coiled-coil region" evidence="11">
    <location>
        <begin position="613"/>
        <end position="647"/>
    </location>
</feature>
<dbReference type="GO" id="GO:0005524">
    <property type="term" value="F:ATP binding"/>
    <property type="evidence" value="ECO:0007669"/>
    <property type="project" value="UniProtKB-UniRule"/>
</dbReference>
<dbReference type="FunFam" id="3.40.850.10:FF:000004">
    <property type="entry name" value="Kinesin-like protein isoform 2"/>
    <property type="match status" value="1"/>
</dbReference>
<dbReference type="PANTHER" id="PTHR47117:SF2">
    <property type="entry name" value="KINESIN-LIKE PROTEIN KIF1A ISOFORM X1"/>
    <property type="match status" value="1"/>
</dbReference>